<evidence type="ECO:0000256" key="1">
    <source>
        <dbReference type="SAM" id="Phobius"/>
    </source>
</evidence>
<comment type="caution">
    <text evidence="2">The sequence shown here is derived from an EMBL/GenBank/DDBJ whole genome shotgun (WGS) entry which is preliminary data.</text>
</comment>
<feature type="transmembrane region" description="Helical" evidence="1">
    <location>
        <begin position="26"/>
        <end position="44"/>
    </location>
</feature>
<accession>A0ABS3G139</accession>
<evidence type="ECO:0000313" key="3">
    <source>
        <dbReference type="Proteomes" id="UP000664044"/>
    </source>
</evidence>
<reference evidence="2 3" key="1">
    <citation type="submission" date="2021-03" db="EMBL/GenBank/DDBJ databases">
        <title>Muricauda lutimaris sp. nov. and Muricauda ruestringensis sp. nov, two marine members of the Flavobacteriaceae isolated from deep sea sediments of Western Pacific.</title>
        <authorList>
            <person name="Zhao S."/>
            <person name="Liu R."/>
        </authorList>
    </citation>
    <scope>NUCLEOTIDE SEQUENCE [LARGE SCALE GENOMIC DNA]</scope>
    <source>
        <strain evidence="2 3">BC31-1-A7</strain>
    </source>
</reference>
<dbReference type="RefSeq" id="WP_207031675.1">
    <property type="nucleotide sequence ID" value="NZ_JAFLNL010000002.1"/>
</dbReference>
<dbReference type="NCBIfam" id="TIGR03949">
    <property type="entry name" value="bact_IIb_cerein"/>
    <property type="match status" value="1"/>
</dbReference>
<name>A0ABS3G139_9FLAO</name>
<protein>
    <submittedName>
        <fullName evidence="2">Class IIb bacteriocin, lactobin A/cerein 7B family</fullName>
    </submittedName>
</protein>
<keyword evidence="1" id="KW-0812">Transmembrane</keyword>
<dbReference type="InterPro" id="IPR023991">
    <property type="entry name" value="Bacteriocin_IIb_lactobn/cerein"/>
</dbReference>
<dbReference type="Proteomes" id="UP000664044">
    <property type="component" value="Unassembled WGS sequence"/>
</dbReference>
<gene>
    <name evidence="2" type="ORF">J0656_03800</name>
</gene>
<keyword evidence="1" id="KW-1133">Transmembrane helix</keyword>
<proteinExistence type="predicted"/>
<keyword evidence="3" id="KW-1185">Reference proteome</keyword>
<keyword evidence="1" id="KW-0472">Membrane</keyword>
<sequence length="51" mass="5689">MLNNLKLEKYNVIPLEKKSLKSINGGILPIIVGIIVFSMSIGYADGRRDKQ</sequence>
<organism evidence="2 3">
    <name type="scientific">Flagellimonas aurea</name>
    <dbReference type="NCBI Taxonomy" id="2915619"/>
    <lineage>
        <taxon>Bacteria</taxon>
        <taxon>Pseudomonadati</taxon>
        <taxon>Bacteroidota</taxon>
        <taxon>Flavobacteriia</taxon>
        <taxon>Flavobacteriales</taxon>
        <taxon>Flavobacteriaceae</taxon>
        <taxon>Flagellimonas</taxon>
    </lineage>
</organism>
<dbReference type="EMBL" id="JAFLNL010000002">
    <property type="protein sequence ID" value="MBO0353129.1"/>
    <property type="molecule type" value="Genomic_DNA"/>
</dbReference>
<evidence type="ECO:0000313" key="2">
    <source>
        <dbReference type="EMBL" id="MBO0353129.1"/>
    </source>
</evidence>